<dbReference type="Gene3D" id="3.10.20.340">
    <property type="entry name" value="ArgJ beta chain, C-terminal domain"/>
    <property type="match status" value="1"/>
</dbReference>
<feature type="binding site" evidence="10">
    <location>
        <position position="184"/>
    </location>
    <ligand>
        <name>substrate</name>
    </ligand>
</feature>
<dbReference type="PANTHER" id="PTHR23100:SF0">
    <property type="entry name" value="ARGININE BIOSYNTHESIS BIFUNCTIONAL PROTEIN ARGJ, MITOCHONDRIAL"/>
    <property type="match status" value="1"/>
</dbReference>
<evidence type="ECO:0000256" key="10">
    <source>
        <dbReference type="HAMAP-Rule" id="MF_01106"/>
    </source>
</evidence>
<feature type="site" description="Involved in the stabilization of negative charge on the oxyanion by the formation of the oxyanion hole" evidence="10">
    <location>
        <position position="114"/>
    </location>
</feature>
<keyword evidence="8 10" id="KW-0012">Acyltransferase</keyword>
<keyword evidence="3 10" id="KW-0055">Arginine biosynthesis</keyword>
<comment type="pathway">
    <text evidence="10">Amino-acid biosynthesis; L-arginine biosynthesis; N(2)-acetyl-L-ornithine from L-glutamate: step 1/4.</text>
</comment>
<keyword evidence="4 10" id="KW-0028">Amino-acid biosynthesis</keyword>
<evidence type="ECO:0000256" key="2">
    <source>
        <dbReference type="ARBA" id="ARBA00011475"/>
    </source>
</evidence>
<dbReference type="InterPro" id="IPR002813">
    <property type="entry name" value="Arg_biosynth_ArgJ"/>
</dbReference>
<protein>
    <recommendedName>
        <fullName evidence="10">Arginine biosynthesis bifunctional protein ArgJ</fullName>
    </recommendedName>
    <domain>
        <recommendedName>
            <fullName evidence="10">Glutamate N-acetyltransferase</fullName>
            <ecNumber evidence="10">2.3.1.35</ecNumber>
        </recommendedName>
        <alternativeName>
            <fullName evidence="10">Ornithine acetyltransferase</fullName>
            <shortName evidence="10">OATase</shortName>
        </alternativeName>
        <alternativeName>
            <fullName evidence="10">Ornithine transacetylase</fullName>
        </alternativeName>
    </domain>
    <domain>
        <recommendedName>
            <fullName evidence="10">Amino-acid acetyltransferase</fullName>
            <ecNumber evidence="10">2.3.1.1</ecNumber>
        </recommendedName>
        <alternativeName>
            <fullName evidence="10">N-acetylglutamate synthase</fullName>
            <shortName evidence="10">AGSase</shortName>
        </alternativeName>
    </domain>
    <component>
        <recommendedName>
            <fullName evidence="10">Arginine biosynthesis bifunctional protein ArgJ alpha chain</fullName>
        </recommendedName>
    </component>
    <component>
        <recommendedName>
            <fullName evidence="10">Arginine biosynthesis bifunctional protein ArgJ beta chain</fullName>
        </recommendedName>
    </component>
</protein>
<dbReference type="EC" id="2.3.1.1" evidence="10"/>
<dbReference type="GO" id="GO:0004042">
    <property type="term" value="F:L-glutamate N-acetyltransferase activity"/>
    <property type="evidence" value="ECO:0007669"/>
    <property type="project" value="UniProtKB-UniRule"/>
</dbReference>
<comment type="function">
    <text evidence="10">Catalyzes two activities which are involved in the cyclic version of arginine biosynthesis: the synthesis of N-acetylglutamate from glutamate and acetyl-CoA as the acetyl donor, and of ornithine by transacetylation between N(2)-acetylornithine and glutamate.</text>
</comment>
<organism evidence="11 12">
    <name type="scientific">Streptococcus sanguinis</name>
    <dbReference type="NCBI Taxonomy" id="1305"/>
    <lineage>
        <taxon>Bacteria</taxon>
        <taxon>Bacillati</taxon>
        <taxon>Bacillota</taxon>
        <taxon>Bacilli</taxon>
        <taxon>Lactobacillales</taxon>
        <taxon>Streptococcaceae</taxon>
        <taxon>Streptococcus</taxon>
    </lineage>
</organism>
<evidence type="ECO:0000256" key="3">
    <source>
        <dbReference type="ARBA" id="ARBA00022571"/>
    </source>
</evidence>
<dbReference type="NCBIfam" id="TIGR00120">
    <property type="entry name" value="ArgJ"/>
    <property type="match status" value="1"/>
</dbReference>
<evidence type="ECO:0000256" key="7">
    <source>
        <dbReference type="ARBA" id="ARBA00023268"/>
    </source>
</evidence>
<keyword evidence="10" id="KW-0963">Cytoplasm</keyword>
<dbReference type="GO" id="GO:0006526">
    <property type="term" value="P:L-arginine biosynthetic process"/>
    <property type="evidence" value="ECO:0007669"/>
    <property type="project" value="UniProtKB-UniRule"/>
</dbReference>
<comment type="caution">
    <text evidence="11">The sequence shown here is derived from an EMBL/GenBank/DDBJ whole genome shotgun (WGS) entry which is preliminary data.</text>
</comment>
<feature type="site" description="Cleavage; by autolysis" evidence="10">
    <location>
        <begin position="183"/>
        <end position="184"/>
    </location>
</feature>
<dbReference type="EMBL" id="JAKUVJ010000007">
    <property type="protein sequence ID" value="MCY7035149.1"/>
    <property type="molecule type" value="Genomic_DNA"/>
</dbReference>
<feature type="binding site" evidence="10">
    <location>
        <position position="392"/>
    </location>
    <ligand>
        <name>substrate</name>
    </ligand>
</feature>
<evidence type="ECO:0000256" key="6">
    <source>
        <dbReference type="ARBA" id="ARBA00022813"/>
    </source>
</evidence>
<comment type="subcellular location">
    <subcellularLocation>
        <location evidence="10">Cytoplasm</location>
    </subcellularLocation>
</comment>
<reference evidence="11 12" key="1">
    <citation type="journal article" date="2022" name="Med Res Arch">
        <title>Genomic identification of streptococcal strains and relation to clinical characteristics. A substudy to The Partial Oral Treatment of Endocarditis (POET) Trial.</title>
        <authorList>
            <person name="Christensen J."/>
            <person name="Jensen C."/>
            <person name="Dargis R."/>
            <person name="Nielsen X."/>
            <person name="Pries- Heje M."/>
            <person name="Wiingaard C."/>
            <person name="Ihlemann N."/>
            <person name="Gill S."/>
            <person name="Bruun N."/>
            <person name="Elming H."/>
            <person name="Povlsen J."/>
            <person name="Madsen T."/>
            <person name="Jensen K."/>
            <person name="Fuursted K."/>
            <person name="Ostergaard L."/>
            <person name="Christiansen U."/>
            <person name="Rosenvinge F."/>
            <person name="Helweg-Larsen J."/>
            <person name="Fosbol E."/>
            <person name="Kober L."/>
            <person name="Torp-Pedersen C."/>
            <person name="Tonder N."/>
            <person name="Moser C."/>
            <person name="Iversen K."/>
            <person name="Bundgaard H."/>
        </authorList>
    </citation>
    <scope>NUCLEOTIDE SEQUENCE [LARGE SCALE GENOMIC DNA]</scope>
    <source>
        <strain evidence="11 12">A12055600</strain>
    </source>
</reference>
<dbReference type="EC" id="2.3.1.35" evidence="10"/>
<evidence type="ECO:0000256" key="9">
    <source>
        <dbReference type="ARBA" id="ARBA00049439"/>
    </source>
</evidence>
<keyword evidence="5 10" id="KW-0808">Transferase</keyword>
<keyword evidence="7 10" id="KW-0511">Multifunctional enzyme</keyword>
<dbReference type="PANTHER" id="PTHR23100">
    <property type="entry name" value="ARGININE BIOSYNTHESIS BIFUNCTIONAL PROTEIN ARGJ"/>
    <property type="match status" value="1"/>
</dbReference>
<sequence>MKIIDGTIASPLGFSADGLHAGFKKKKLDFGWIVSEVPASVAGVYTTNKVIAAPLLVTKASIQKSQKLQAIVVNSGVANSCTGQQGLAAAYEMQLLTAQKLKIEPDLVGLASTGVIGEQLPMNALKNGLSQILVSGKAEDFAEAILTTDTCTKTCVVTEEFGSDLVTMAGVAKGSGMIHPNMATMLAFITCDANISSATLQAALSQHVETTFNQITVDGDTSTNDMVLVMANGCRQNEEILPDTEEFEKFSKMLRYLMADLAKKIAKDGEGATKLIEVNVRHAKDERSGRMIAKSVVGSSLVKTAIFGQDPNWGRILAAIGYAGADVSVDNIDIWIAGIPVMQASSPVAFNPEETSDAMAGELLTLTIDLHDGDTEAQAWGCDLSYDYVKINALYRT</sequence>
<evidence type="ECO:0000256" key="8">
    <source>
        <dbReference type="ARBA" id="ARBA00023315"/>
    </source>
</evidence>
<comment type="catalytic activity">
    <reaction evidence="10">
        <text>L-glutamate + acetyl-CoA = N-acetyl-L-glutamate + CoA + H(+)</text>
        <dbReference type="Rhea" id="RHEA:24292"/>
        <dbReference type="ChEBI" id="CHEBI:15378"/>
        <dbReference type="ChEBI" id="CHEBI:29985"/>
        <dbReference type="ChEBI" id="CHEBI:44337"/>
        <dbReference type="ChEBI" id="CHEBI:57287"/>
        <dbReference type="ChEBI" id="CHEBI:57288"/>
        <dbReference type="EC" id="2.3.1.1"/>
    </reaction>
</comment>
<feature type="chain" id="PRO_5044513146" description="Arginine biosynthesis bifunctional protein ArgJ beta chain" evidence="10">
    <location>
        <begin position="184"/>
        <end position="397"/>
    </location>
</feature>
<dbReference type="GO" id="GO:0005737">
    <property type="term" value="C:cytoplasm"/>
    <property type="evidence" value="ECO:0007669"/>
    <property type="project" value="UniProtKB-SubCell"/>
</dbReference>
<feature type="binding site" evidence="10">
    <location>
        <position position="397"/>
    </location>
    <ligand>
        <name>substrate</name>
    </ligand>
</feature>
<accession>A0ABD4VK54</accession>
<feature type="active site" description="Nucleophile" evidence="10">
    <location>
        <position position="184"/>
    </location>
</feature>
<comment type="subunit">
    <text evidence="2 10">Heterotetramer of two alpha and two beta chains.</text>
</comment>
<dbReference type="InterPro" id="IPR016117">
    <property type="entry name" value="ArgJ-like_dom_sf"/>
</dbReference>
<dbReference type="SUPFAM" id="SSF56266">
    <property type="entry name" value="DmpA/ArgJ-like"/>
    <property type="match status" value="1"/>
</dbReference>
<dbReference type="FunFam" id="3.10.20.340:FF:000001">
    <property type="entry name" value="Arginine biosynthesis bifunctional protein ArgJ, chloroplastic"/>
    <property type="match status" value="1"/>
</dbReference>
<evidence type="ECO:0000256" key="5">
    <source>
        <dbReference type="ARBA" id="ARBA00022679"/>
    </source>
</evidence>
<feature type="binding site" evidence="10">
    <location>
        <position position="147"/>
    </location>
    <ligand>
        <name>substrate</name>
    </ligand>
</feature>
<gene>
    <name evidence="10 11" type="primary">argJ</name>
    <name evidence="11" type="ORF">MK406_08705</name>
</gene>
<evidence type="ECO:0000256" key="4">
    <source>
        <dbReference type="ARBA" id="ARBA00022605"/>
    </source>
</evidence>
<keyword evidence="6 10" id="KW-0068">Autocatalytic cleavage</keyword>
<dbReference type="Proteomes" id="UP001208557">
    <property type="component" value="Unassembled WGS sequence"/>
</dbReference>
<comment type="pathway">
    <text evidence="10">Amino-acid biosynthesis; L-arginine biosynthesis; L-ornithine and N-acetyl-L-glutamate from L-glutamate and N(2)-acetyl-L-ornithine (cyclic): step 1/1.</text>
</comment>
<dbReference type="FunFam" id="3.60.70.12:FF:000001">
    <property type="entry name" value="Arginine biosynthesis bifunctional protein ArgJ, chloroplastic"/>
    <property type="match status" value="1"/>
</dbReference>
<dbReference type="Pfam" id="PF01960">
    <property type="entry name" value="ArgJ"/>
    <property type="match status" value="1"/>
</dbReference>
<dbReference type="HAMAP" id="MF_01106">
    <property type="entry name" value="ArgJ"/>
    <property type="match status" value="1"/>
</dbReference>
<feature type="site" description="Involved in the stabilization of negative charge on the oxyanion by the formation of the oxyanion hole" evidence="10">
    <location>
        <position position="113"/>
    </location>
</feature>
<name>A0ABD4VK54_STRSA</name>
<evidence type="ECO:0000313" key="11">
    <source>
        <dbReference type="EMBL" id="MCY7035149.1"/>
    </source>
</evidence>
<evidence type="ECO:0000256" key="1">
    <source>
        <dbReference type="ARBA" id="ARBA00006774"/>
    </source>
</evidence>
<proteinExistence type="inferred from homology"/>
<dbReference type="InterPro" id="IPR042195">
    <property type="entry name" value="ArgJ_beta_C"/>
</dbReference>
<dbReference type="Gene3D" id="3.60.70.12">
    <property type="entry name" value="L-amino peptidase D-ALA esterase/amidase"/>
    <property type="match status" value="1"/>
</dbReference>
<comment type="catalytic activity">
    <reaction evidence="9 10">
        <text>N(2)-acetyl-L-ornithine + L-glutamate = N-acetyl-L-glutamate + L-ornithine</text>
        <dbReference type="Rhea" id="RHEA:15349"/>
        <dbReference type="ChEBI" id="CHEBI:29985"/>
        <dbReference type="ChEBI" id="CHEBI:44337"/>
        <dbReference type="ChEBI" id="CHEBI:46911"/>
        <dbReference type="ChEBI" id="CHEBI:57805"/>
        <dbReference type="EC" id="2.3.1.35"/>
    </reaction>
</comment>
<dbReference type="GO" id="GO:0004358">
    <property type="term" value="F:L-glutamate N-acetyltransferase activity, acting on acetyl-L-ornithine as donor"/>
    <property type="evidence" value="ECO:0007669"/>
    <property type="project" value="UniProtKB-UniRule"/>
</dbReference>
<evidence type="ECO:0000313" key="12">
    <source>
        <dbReference type="Proteomes" id="UP001208557"/>
    </source>
</evidence>
<dbReference type="AlphaFoldDB" id="A0ABD4VK54"/>
<feature type="chain" id="PRO_5044513147" description="Arginine biosynthesis bifunctional protein ArgJ alpha chain" evidence="10">
    <location>
        <begin position="1"/>
        <end position="183"/>
    </location>
</feature>
<comment type="similarity">
    <text evidence="1 10">Belongs to the ArgJ family.</text>
</comment>
<feature type="binding site" evidence="10">
    <location>
        <position position="270"/>
    </location>
    <ligand>
        <name>substrate</name>
    </ligand>
</feature>
<dbReference type="CDD" id="cd02152">
    <property type="entry name" value="OAT"/>
    <property type="match status" value="1"/>
</dbReference>
<dbReference type="NCBIfam" id="NF003802">
    <property type="entry name" value="PRK05388.1"/>
    <property type="match status" value="1"/>
</dbReference>
<feature type="binding site" evidence="10">
    <location>
        <position position="173"/>
    </location>
    <ligand>
        <name>substrate</name>
    </ligand>
</feature>
<dbReference type="RefSeq" id="WP_002915606.1">
    <property type="nucleotide sequence ID" value="NZ_CP071417.1"/>
</dbReference>